<dbReference type="GO" id="GO:0031418">
    <property type="term" value="F:L-ascorbic acid binding"/>
    <property type="evidence" value="ECO:0007669"/>
    <property type="project" value="InterPro"/>
</dbReference>
<reference evidence="9" key="1">
    <citation type="journal article" date="2016" name="Genome Announc.">
        <title>Genome sequence of Ustilaginoidea virens IPU010, a rice pathogenic fungus causing false smut.</title>
        <authorList>
            <person name="Kumagai T."/>
            <person name="Ishii T."/>
            <person name="Terai G."/>
            <person name="Umemura M."/>
            <person name="Machida M."/>
            <person name="Asai K."/>
        </authorList>
    </citation>
    <scope>NUCLEOTIDE SEQUENCE [LARGE SCALE GENOMIC DNA]</scope>
    <source>
        <strain evidence="9">IPU010</strain>
    </source>
</reference>
<evidence type="ECO:0000256" key="6">
    <source>
        <dbReference type="SAM" id="MobiDB-lite"/>
    </source>
</evidence>
<dbReference type="InterPro" id="IPR045054">
    <property type="entry name" value="P4HA-like"/>
</dbReference>
<evidence type="ECO:0000256" key="3">
    <source>
        <dbReference type="ARBA" id="ARBA00022964"/>
    </source>
</evidence>
<evidence type="ECO:0000256" key="1">
    <source>
        <dbReference type="ARBA" id="ARBA00001961"/>
    </source>
</evidence>
<dbReference type="InterPro" id="IPR006620">
    <property type="entry name" value="Pro_4_hyd_alph"/>
</dbReference>
<organism evidence="8 9">
    <name type="scientific">Ustilaginoidea virens</name>
    <name type="common">Rice false smut fungus</name>
    <name type="synonym">Villosiclava virens</name>
    <dbReference type="NCBI Taxonomy" id="1159556"/>
    <lineage>
        <taxon>Eukaryota</taxon>
        <taxon>Fungi</taxon>
        <taxon>Dikarya</taxon>
        <taxon>Ascomycota</taxon>
        <taxon>Pezizomycotina</taxon>
        <taxon>Sordariomycetes</taxon>
        <taxon>Hypocreomycetidae</taxon>
        <taxon>Hypocreales</taxon>
        <taxon>Clavicipitaceae</taxon>
        <taxon>Ustilaginoidea</taxon>
    </lineage>
</organism>
<dbReference type="GO" id="GO:0004656">
    <property type="term" value="F:procollagen-proline 4-dioxygenase activity"/>
    <property type="evidence" value="ECO:0007669"/>
    <property type="project" value="TreeGrafter"/>
</dbReference>
<dbReference type="InterPro" id="IPR044862">
    <property type="entry name" value="Pro_4_hyd_alph_FE2OG_OXY"/>
</dbReference>
<evidence type="ECO:0000256" key="5">
    <source>
        <dbReference type="ARBA" id="ARBA00023004"/>
    </source>
</evidence>
<evidence type="ECO:0000313" key="9">
    <source>
        <dbReference type="Proteomes" id="UP000054053"/>
    </source>
</evidence>
<keyword evidence="3" id="KW-0223">Dioxygenase</keyword>
<gene>
    <name evidence="8" type="ORF">UVI_02045830</name>
</gene>
<dbReference type="SUPFAM" id="SSF51197">
    <property type="entry name" value="Clavaminate synthase-like"/>
    <property type="match status" value="1"/>
</dbReference>
<evidence type="ECO:0000259" key="7">
    <source>
        <dbReference type="SMART" id="SM00702"/>
    </source>
</evidence>
<dbReference type="GO" id="GO:0005506">
    <property type="term" value="F:iron ion binding"/>
    <property type="evidence" value="ECO:0007669"/>
    <property type="project" value="InterPro"/>
</dbReference>
<accession>A0A1B5L895</accession>
<keyword evidence="4" id="KW-0560">Oxidoreductase</keyword>
<dbReference type="SMART" id="SM00702">
    <property type="entry name" value="P4Hc"/>
    <property type="match status" value="1"/>
</dbReference>
<comment type="cofactor">
    <cofactor evidence="1">
        <name>L-ascorbate</name>
        <dbReference type="ChEBI" id="CHEBI:38290"/>
    </cofactor>
</comment>
<dbReference type="GO" id="GO:0005783">
    <property type="term" value="C:endoplasmic reticulum"/>
    <property type="evidence" value="ECO:0007669"/>
    <property type="project" value="TreeGrafter"/>
</dbReference>
<keyword evidence="2" id="KW-0479">Metal-binding</keyword>
<evidence type="ECO:0000313" key="8">
    <source>
        <dbReference type="EMBL" id="GAO19943.1"/>
    </source>
</evidence>
<comment type="caution">
    <text evidence="8">The sequence shown here is derived from an EMBL/GenBank/DDBJ whole genome shotgun (WGS) entry which is preliminary data.</text>
</comment>
<sequence length="316" mass="34951">MPWQQRGCSCPRADSHSRGRGTCSNRRVNMAAPGHGSTGLASRTICAAPQRTSYASHPVSIPAGFLEDAPAKPVTVTPIRWSPALPEYEGAVAAVLDNVLSPEECAQLLCLAESSVVLEKGAASPWRPALVSAGAGWEVPIFDYRNSDRIVWDQQTIVNRLWDRCRQGPGVEALFGRTPADRERGHLSGRWVFERVNERMRFLKYSPGQFFRPHCDGPYYHRDESGSEMRTHYTVHLYLNDSALASAAGTGHVGGATSFLSRDESRRLDVHPKAGSVLIFQHGKLYHEGAEVTSGVKYTMRTDILYRWVDKEGGDK</sequence>
<proteinExistence type="predicted"/>
<feature type="domain" description="Prolyl 4-hydroxylase alpha subunit" evidence="7">
    <location>
        <begin position="91"/>
        <end position="305"/>
    </location>
</feature>
<keyword evidence="5" id="KW-0408">Iron</keyword>
<dbReference type="PANTHER" id="PTHR10869">
    <property type="entry name" value="PROLYL 4-HYDROXYLASE ALPHA SUBUNIT"/>
    <property type="match status" value="1"/>
</dbReference>
<dbReference type="Proteomes" id="UP000054053">
    <property type="component" value="Unassembled WGS sequence"/>
</dbReference>
<evidence type="ECO:0000256" key="2">
    <source>
        <dbReference type="ARBA" id="ARBA00022723"/>
    </source>
</evidence>
<dbReference type="EMBL" id="BBTG02000029">
    <property type="protein sequence ID" value="GAO19943.1"/>
    <property type="molecule type" value="Genomic_DNA"/>
</dbReference>
<dbReference type="Pfam" id="PF13640">
    <property type="entry name" value="2OG-FeII_Oxy_3"/>
    <property type="match status" value="1"/>
</dbReference>
<dbReference type="Gene3D" id="2.60.120.620">
    <property type="entry name" value="q2cbj1_9rhob like domain"/>
    <property type="match status" value="1"/>
</dbReference>
<feature type="region of interest" description="Disordered" evidence="6">
    <location>
        <begin position="1"/>
        <end position="36"/>
    </location>
</feature>
<dbReference type="PANTHER" id="PTHR10869:SF241">
    <property type="entry name" value="FE2OG DIOXYGENASE DOMAIN-CONTAINING PROTEIN"/>
    <property type="match status" value="1"/>
</dbReference>
<dbReference type="AlphaFoldDB" id="A0A1B5L895"/>
<name>A0A1B5L895_USTVR</name>
<protein>
    <recommendedName>
        <fullName evidence="7">Prolyl 4-hydroxylase alpha subunit domain-containing protein</fullName>
    </recommendedName>
</protein>
<evidence type="ECO:0000256" key="4">
    <source>
        <dbReference type="ARBA" id="ARBA00023002"/>
    </source>
</evidence>